<gene>
    <name evidence="16" type="ORF">SBAD_LOCUS5428</name>
</gene>
<evidence type="ECO:0000256" key="8">
    <source>
        <dbReference type="ARBA" id="ARBA00035895"/>
    </source>
</evidence>
<sequence>MKFSIWGLLSAAFIIYMLHSLYGIYQLFNPELCNSAKSSQCLKPALSLHSFRHAQLRFYVSLSSSSSSNLKEVFRVADFDLMSEFSSTVEIHLPERTRKNGSLYLHVFLMPQTAVENPFHSKWYVLRSHPLTHYAVPSAQIINLVDFLSSKNKTEERKYAQSKTSSAMTVPTSHMRTVLVFRGLESPVSFEWKKIPPEVVHLLVLDEGRNYLPVFYLDTLSFRSKDSVQISDEMREVNVSLKYMPCSIGKIRLLMNAQQSLEKMKELGFTDNDIEEVRGIFTDTNFYLLAVTFFVASIHILLDFLAFKNDISFWKGRKNMVGLSSRTVVWRCFSQAVIFMYLLDENTSLLVLIPTAIGVVIELWKVTKAFKVELTLTQRMFPRFRLGVSNREELETERFDSEGMTYVAWLLFPLCIAGSAYSLVYVPHRSWYSWIIQNIANGVYAFGFLFMLPQLFVNYKLKSVAHLPWRAFMYKAFNTFIDDLFAFIITMPTAHRLACFRDDVIFVIYLYQRWLYPVDKSRINEFGESFEHELSTKSDPKEDSKKSR</sequence>
<dbReference type="WBParaSite" id="SBAD_0000564601-mRNA-1">
    <property type="protein sequence ID" value="SBAD_0000564601-mRNA-1"/>
    <property type="gene ID" value="SBAD_0000564601"/>
</dbReference>
<comment type="similarity">
    <text evidence="2">Belongs to the CLPTM1 family.</text>
</comment>
<feature type="transmembrane region" description="Helical" evidence="15">
    <location>
        <begin position="431"/>
        <end position="452"/>
    </location>
</feature>
<dbReference type="PANTHER" id="PTHR21347">
    <property type="entry name" value="CLEFT LIP AND PALATE ASSOCIATED TRANSMEMBRANE PROTEIN-RELATED"/>
    <property type="match status" value="1"/>
</dbReference>
<comment type="catalytic activity">
    <reaction evidence="8">
        <text>a 1,2-diacyl-sn-glycero-3-phospho-(1D-myo-inositol)(in) = a 1,2-diacyl-sn-glycero-3-phospho-(1D-myo-inositol)(out)</text>
        <dbReference type="Rhea" id="RHEA:38691"/>
        <dbReference type="ChEBI" id="CHEBI:57880"/>
    </reaction>
</comment>
<evidence type="ECO:0000256" key="10">
    <source>
        <dbReference type="ARBA" id="ARBA00040905"/>
    </source>
</evidence>
<accession>A0A183IP81</accession>
<keyword evidence="4 15" id="KW-1133">Transmembrane helix</keyword>
<comment type="function">
    <text evidence="13">Scramblase that mediates the translocation of glucosaminylphosphatidylinositol (alpha-D-GlcN-(1-6)-(1,2-diacyl-sn-glycero-3-phospho)-1D-myo-inositol, GlcN-PI) across the endoplasmic reticulum (ER) membrane, from the cytosolic leaflet to the luminal leaflet of the ER membrane, where it participates in the biosynthesis of glycosylphosphatidylinositol (GPI). GPI is a lipid glycoconjugate involved in post-translational modification of proteins. Can also translocate 1,2-diacyl-sn-glycero-3-phospho-(1D-myo-inositol) (phosphatidylinositol or PI), as well as several other phospholipids (1,2-diacyl-sn-glycero-3-phosphocholine, 1,2-diacyl-sn-glycero-3-phosphoethanolamine), and N-acetylglucosaminylphosphatidylinositol (GlcNAc-PI) in vitro.</text>
</comment>
<dbReference type="PANTHER" id="PTHR21347:SF0">
    <property type="entry name" value="LIPID SCRAMBLASE CLPTM1L"/>
    <property type="match status" value="1"/>
</dbReference>
<protein>
    <recommendedName>
        <fullName evidence="10">Lipid scramblase CLPTM1L</fullName>
    </recommendedName>
    <alternativeName>
        <fullName evidence="12">Cisplatin resistance-related protein 9</fullName>
    </alternativeName>
    <alternativeName>
        <fullName evidence="11">Cleft lip and palate transmembrane protein 1-like protein</fullName>
    </alternativeName>
</protein>
<comment type="catalytic activity">
    <reaction evidence="7">
        <text>a 1,2-diacyl-sn-glycero-3-phosphocholine(in) = a 1,2-diacyl-sn-glycero-3-phosphocholine(out)</text>
        <dbReference type="Rhea" id="RHEA:38571"/>
        <dbReference type="ChEBI" id="CHEBI:57643"/>
    </reaction>
</comment>
<dbReference type="Pfam" id="PF05602">
    <property type="entry name" value="CLPTM1"/>
    <property type="match status" value="1"/>
</dbReference>
<dbReference type="GO" id="GO:0016020">
    <property type="term" value="C:membrane"/>
    <property type="evidence" value="ECO:0007669"/>
    <property type="project" value="UniProtKB-SubCell"/>
</dbReference>
<dbReference type="Proteomes" id="UP000270296">
    <property type="component" value="Unassembled WGS sequence"/>
</dbReference>
<evidence type="ECO:0000256" key="5">
    <source>
        <dbReference type="ARBA" id="ARBA00023136"/>
    </source>
</evidence>
<organism evidence="18">
    <name type="scientific">Soboliphyme baturini</name>
    <dbReference type="NCBI Taxonomy" id="241478"/>
    <lineage>
        <taxon>Eukaryota</taxon>
        <taxon>Metazoa</taxon>
        <taxon>Ecdysozoa</taxon>
        <taxon>Nematoda</taxon>
        <taxon>Enoplea</taxon>
        <taxon>Dorylaimia</taxon>
        <taxon>Dioctophymatida</taxon>
        <taxon>Dioctophymatoidea</taxon>
        <taxon>Soboliphymatidae</taxon>
        <taxon>Soboliphyme</taxon>
    </lineage>
</organism>
<evidence type="ECO:0000256" key="1">
    <source>
        <dbReference type="ARBA" id="ARBA00004141"/>
    </source>
</evidence>
<comment type="subcellular location">
    <subcellularLocation>
        <location evidence="1">Membrane</location>
        <topology evidence="1">Multi-pass membrane protein</topology>
    </subcellularLocation>
</comment>
<reference evidence="18" key="1">
    <citation type="submission" date="2016-06" db="UniProtKB">
        <authorList>
            <consortium name="WormBaseParasite"/>
        </authorList>
    </citation>
    <scope>IDENTIFICATION</scope>
</reference>
<evidence type="ECO:0000256" key="4">
    <source>
        <dbReference type="ARBA" id="ARBA00022989"/>
    </source>
</evidence>
<evidence type="ECO:0000256" key="9">
    <source>
        <dbReference type="ARBA" id="ARBA00036810"/>
    </source>
</evidence>
<evidence type="ECO:0000256" key="7">
    <source>
        <dbReference type="ARBA" id="ARBA00024631"/>
    </source>
</evidence>
<dbReference type="OrthoDB" id="378564at2759"/>
<reference evidence="16 17" key="2">
    <citation type="submission" date="2018-11" db="EMBL/GenBank/DDBJ databases">
        <authorList>
            <consortium name="Pathogen Informatics"/>
        </authorList>
    </citation>
    <scope>NUCLEOTIDE SEQUENCE [LARGE SCALE GENOMIC DNA]</scope>
</reference>
<evidence type="ECO:0000256" key="11">
    <source>
        <dbReference type="ARBA" id="ARBA00042320"/>
    </source>
</evidence>
<keyword evidence="3 15" id="KW-0812">Transmembrane</keyword>
<evidence type="ECO:0000256" key="15">
    <source>
        <dbReference type="SAM" id="Phobius"/>
    </source>
</evidence>
<comment type="catalytic activity">
    <reaction evidence="6">
        <text>a 1,2-diacyl-sn-glycero-3-phosphoethanolamine(in) = a 1,2-diacyl-sn-glycero-3-phosphoethanolamine(out)</text>
        <dbReference type="Rhea" id="RHEA:38895"/>
        <dbReference type="ChEBI" id="CHEBI:64612"/>
    </reaction>
</comment>
<evidence type="ECO:0000313" key="16">
    <source>
        <dbReference type="EMBL" id="VDP07197.1"/>
    </source>
</evidence>
<feature type="transmembrane region" description="Helical" evidence="15">
    <location>
        <begin position="349"/>
        <end position="366"/>
    </location>
</feature>
<name>A0A183IP81_9BILA</name>
<comment type="catalytic activity">
    <reaction evidence="9">
        <text>6-(alpha-D-glucosaminyl)-(1-octadecanoyl,2-(9Z)-octadecenoyl-sn-glycero-3-phospho)-1D-myo-inositol(in) = 6-(alpha-D-glucosaminyl)-(1-octadecanoyl,2-(9Z)-octadecenoyl-sn-glycero-3-phospho)-1D-myo-inositol(out)</text>
        <dbReference type="Rhea" id="RHEA:71495"/>
        <dbReference type="ChEBI" id="CHEBI:190691"/>
    </reaction>
</comment>
<evidence type="ECO:0000256" key="2">
    <source>
        <dbReference type="ARBA" id="ARBA00009310"/>
    </source>
</evidence>
<dbReference type="AlphaFoldDB" id="A0A183IP81"/>
<dbReference type="EMBL" id="UZAM01008983">
    <property type="protein sequence ID" value="VDP07197.1"/>
    <property type="molecule type" value="Genomic_DNA"/>
</dbReference>
<evidence type="ECO:0000313" key="17">
    <source>
        <dbReference type="Proteomes" id="UP000270296"/>
    </source>
</evidence>
<dbReference type="GO" id="GO:0012505">
    <property type="term" value="C:endomembrane system"/>
    <property type="evidence" value="ECO:0007669"/>
    <property type="project" value="TreeGrafter"/>
</dbReference>
<evidence type="ECO:0000256" key="12">
    <source>
        <dbReference type="ARBA" id="ARBA00043155"/>
    </source>
</evidence>
<evidence type="ECO:0000256" key="6">
    <source>
        <dbReference type="ARBA" id="ARBA00024615"/>
    </source>
</evidence>
<keyword evidence="5 15" id="KW-0472">Membrane</keyword>
<evidence type="ECO:0000256" key="3">
    <source>
        <dbReference type="ARBA" id="ARBA00022692"/>
    </source>
</evidence>
<feature type="transmembrane region" description="Helical" evidence="15">
    <location>
        <begin position="406"/>
        <end position="425"/>
    </location>
</feature>
<keyword evidence="17" id="KW-1185">Reference proteome</keyword>
<feature type="transmembrane region" description="Helical" evidence="15">
    <location>
        <begin position="286"/>
        <end position="307"/>
    </location>
</feature>
<proteinExistence type="inferred from homology"/>
<evidence type="ECO:0000313" key="18">
    <source>
        <dbReference type="WBParaSite" id="SBAD_0000564601-mRNA-1"/>
    </source>
</evidence>
<comment type="catalytic activity">
    <reaction evidence="14">
        <text>a 6-(alpha-D-glucosaminyl)-1-(1,2-diacyl-sn-glycero-3-phospho)-1D-myo-inositol(in) = a 6-(alpha-D-glucosaminyl)-1-(1,2-diacyl-sn-glycero-3-phospho)-1D-myo-inositol(out)</text>
        <dbReference type="Rhea" id="RHEA:71491"/>
        <dbReference type="ChEBI" id="CHEBI:57997"/>
    </reaction>
</comment>
<evidence type="ECO:0000256" key="13">
    <source>
        <dbReference type="ARBA" id="ARBA00045827"/>
    </source>
</evidence>
<dbReference type="InterPro" id="IPR008429">
    <property type="entry name" value="CLPTM1"/>
</dbReference>
<evidence type="ECO:0000256" key="14">
    <source>
        <dbReference type="ARBA" id="ARBA00093208"/>
    </source>
</evidence>